<reference evidence="2" key="1">
    <citation type="journal article" date="2019" name="Int. J. Syst. Evol. Microbiol.">
        <title>The Global Catalogue of Microorganisms (GCM) 10K type strain sequencing project: providing services to taxonomists for standard genome sequencing and annotation.</title>
        <authorList>
            <consortium name="The Broad Institute Genomics Platform"/>
            <consortium name="The Broad Institute Genome Sequencing Center for Infectious Disease"/>
            <person name="Wu L."/>
            <person name="Ma J."/>
        </authorList>
    </citation>
    <scope>NUCLEOTIDE SEQUENCE [LARGE SCALE GENOMIC DNA]</scope>
    <source>
        <strain evidence="2">JCM 13250</strain>
    </source>
</reference>
<evidence type="ECO:0008006" key="3">
    <source>
        <dbReference type="Google" id="ProtNLM"/>
    </source>
</evidence>
<gene>
    <name evidence="1" type="ORF">GCM10009682_10350</name>
</gene>
<keyword evidence="2" id="KW-1185">Reference proteome</keyword>
<dbReference type="Gene3D" id="2.180.10.10">
    <property type="entry name" value="RHS repeat-associated core"/>
    <property type="match status" value="1"/>
</dbReference>
<dbReference type="EMBL" id="BAAALT010000022">
    <property type="protein sequence ID" value="GAA1790240.1"/>
    <property type="molecule type" value="Genomic_DNA"/>
</dbReference>
<organism evidence="1 2">
    <name type="scientific">Luedemannella flava</name>
    <dbReference type="NCBI Taxonomy" id="349316"/>
    <lineage>
        <taxon>Bacteria</taxon>
        <taxon>Bacillati</taxon>
        <taxon>Actinomycetota</taxon>
        <taxon>Actinomycetes</taxon>
        <taxon>Micromonosporales</taxon>
        <taxon>Micromonosporaceae</taxon>
        <taxon>Luedemannella</taxon>
    </lineage>
</organism>
<proteinExistence type="predicted"/>
<name>A0ABP4XR37_9ACTN</name>
<sequence length="406" mass="43078">MRSDRLHPVRGERPAVRVYGFNSAGDRTSLTTYAAASDGGCQTSTGTTTTTSYDTADRITASGFVHDILSRATTVPAASTGSSAGGDLSVTYHVTDLVRSLSQAGRTTTYTLDGNGDRVRNWTDSDGSTTTTRIHHYADDTDSPAWTNESGGVTTRSVDGLGGMAAIVATNGTSSIGWQLSNLHSDIVATMENADLVPATVGETTEYGQPRNNDDVGAQRYGWLGEKQRAADTPSGVVLMGVRLYATALGRFLQVDPVFGGSCNAYDYACQDPANKFDLDGRCAHMGLKGFLVLGFKKCVQIAAKAAAPKWARGYIKLSWGIRSLPGVISATYRNFCGKSAAYTVPVGAATGGWVKWQQGKASKMVKSGSTWSMVNMGHKKRIALRRFAGMASVILAVMDLGCLFL</sequence>
<dbReference type="NCBIfam" id="TIGR03696">
    <property type="entry name" value="Rhs_assc_core"/>
    <property type="match status" value="1"/>
</dbReference>
<evidence type="ECO:0000313" key="1">
    <source>
        <dbReference type="EMBL" id="GAA1790240.1"/>
    </source>
</evidence>
<dbReference type="InterPro" id="IPR022385">
    <property type="entry name" value="Rhs_assc_core"/>
</dbReference>
<evidence type="ECO:0000313" key="2">
    <source>
        <dbReference type="Proteomes" id="UP001500218"/>
    </source>
</evidence>
<comment type="caution">
    <text evidence="1">The sequence shown here is derived from an EMBL/GenBank/DDBJ whole genome shotgun (WGS) entry which is preliminary data.</text>
</comment>
<accession>A0ABP4XR37</accession>
<dbReference type="Proteomes" id="UP001500218">
    <property type="component" value="Unassembled WGS sequence"/>
</dbReference>
<protein>
    <recommendedName>
        <fullName evidence="3">RHS repeat-associated core domain-containing protein</fullName>
    </recommendedName>
</protein>